<keyword evidence="2" id="KW-1185">Reference proteome</keyword>
<dbReference type="AlphaFoldDB" id="A0A0A8UXG0"/>
<gene>
    <name evidence="1" type="ORF">LHA_3219</name>
</gene>
<protein>
    <submittedName>
        <fullName evidence="1">Uncharacterized protein</fullName>
    </submittedName>
</protein>
<evidence type="ECO:0000313" key="1">
    <source>
        <dbReference type="EMBL" id="CEK12201.1"/>
    </source>
</evidence>
<accession>A0A0A8UXG0</accession>
<evidence type="ECO:0000313" key="2">
    <source>
        <dbReference type="Proteomes" id="UP000032803"/>
    </source>
</evidence>
<reference evidence="2" key="1">
    <citation type="submission" date="2014-09" db="EMBL/GenBank/DDBJ databases">
        <authorList>
            <person name="Gomez-Valero L."/>
        </authorList>
    </citation>
    <scope>NUCLEOTIDE SEQUENCE [LARGE SCALE GENOMIC DNA]</scope>
    <source>
        <strain evidence="2">ATCC35250</strain>
    </source>
</reference>
<name>A0A0A8UXG0_LEGHA</name>
<dbReference type="Proteomes" id="UP000032803">
    <property type="component" value="Chromosome I"/>
</dbReference>
<proteinExistence type="predicted"/>
<dbReference type="HOGENOM" id="CLU_3312064_0_0_6"/>
<sequence>MCSTHHLFGCLGQAEARQKNADPQFDFDSLSVTCLPLQL</sequence>
<organism evidence="1 2">
    <name type="scientific">Legionella hackeliae</name>
    <dbReference type="NCBI Taxonomy" id="449"/>
    <lineage>
        <taxon>Bacteria</taxon>
        <taxon>Pseudomonadati</taxon>
        <taxon>Pseudomonadota</taxon>
        <taxon>Gammaproteobacteria</taxon>
        <taxon>Legionellales</taxon>
        <taxon>Legionellaceae</taxon>
        <taxon>Legionella</taxon>
    </lineage>
</organism>
<dbReference type="KEGG" id="lha:LHA_3219"/>
<dbReference type="EMBL" id="LN681225">
    <property type="protein sequence ID" value="CEK12201.1"/>
    <property type="molecule type" value="Genomic_DNA"/>
</dbReference>